<reference evidence="1" key="1">
    <citation type="submission" date="2015-12" db="EMBL/GenBank/DDBJ databases">
        <title>Gene expression during late stages of embryo sac development: a critical building block for successful pollen-pistil interactions.</title>
        <authorList>
            <person name="Liu Y."/>
            <person name="Joly V."/>
            <person name="Sabar M."/>
            <person name="Matton D.P."/>
        </authorList>
    </citation>
    <scope>NUCLEOTIDE SEQUENCE</scope>
</reference>
<proteinExistence type="predicted"/>
<sequence>VTLAQTVIATFCYGFMVSPLFPFTSVSRYYSNSYIGSICRWAWVVLWRRSVGRHLELGKYTCLEFTHNAQS</sequence>
<dbReference type="AlphaFoldDB" id="A0A0V0GF28"/>
<protein>
    <submittedName>
        <fullName evidence="1">Putative ovule protein</fullName>
    </submittedName>
</protein>
<accession>A0A0V0GF28</accession>
<feature type="non-terminal residue" evidence="1">
    <location>
        <position position="1"/>
    </location>
</feature>
<name>A0A0V0GF28_SOLCH</name>
<organism evidence="1">
    <name type="scientific">Solanum chacoense</name>
    <name type="common">Chaco potato</name>
    <dbReference type="NCBI Taxonomy" id="4108"/>
    <lineage>
        <taxon>Eukaryota</taxon>
        <taxon>Viridiplantae</taxon>
        <taxon>Streptophyta</taxon>
        <taxon>Embryophyta</taxon>
        <taxon>Tracheophyta</taxon>
        <taxon>Spermatophyta</taxon>
        <taxon>Magnoliopsida</taxon>
        <taxon>eudicotyledons</taxon>
        <taxon>Gunneridae</taxon>
        <taxon>Pentapetalae</taxon>
        <taxon>asterids</taxon>
        <taxon>lamiids</taxon>
        <taxon>Solanales</taxon>
        <taxon>Solanaceae</taxon>
        <taxon>Solanoideae</taxon>
        <taxon>Solaneae</taxon>
        <taxon>Solanum</taxon>
    </lineage>
</organism>
<dbReference type="EMBL" id="GEDG01040803">
    <property type="protein sequence ID" value="JAP06600.1"/>
    <property type="molecule type" value="Transcribed_RNA"/>
</dbReference>
<evidence type="ECO:0000313" key="1">
    <source>
        <dbReference type="EMBL" id="JAP06600.1"/>
    </source>
</evidence>